<dbReference type="PANTHER" id="PTHR43156:SF2">
    <property type="entry name" value="STAGE II SPORULATION PROTEIN E"/>
    <property type="match status" value="1"/>
</dbReference>
<proteinExistence type="predicted"/>
<feature type="transmembrane region" description="Helical" evidence="2">
    <location>
        <begin position="296"/>
        <end position="315"/>
    </location>
</feature>
<evidence type="ECO:0008006" key="7">
    <source>
        <dbReference type="Google" id="ProtNLM"/>
    </source>
</evidence>
<dbReference type="GO" id="GO:0016791">
    <property type="term" value="F:phosphatase activity"/>
    <property type="evidence" value="ECO:0007669"/>
    <property type="project" value="TreeGrafter"/>
</dbReference>
<sequence>MHARLRKLWISWTVLALCVLLASSLGLGWLAQRAAARLAAPELRQTAEVIGRSLVREIERALNYQVPIDRLVDVDGWFREAVDGNAMLEALVLADAGGRQLAAVGATPALQAAVARLQQDGGAGAMVDQALYLAAIEVRGRDGAVAGRLYVASVAPPLGWQGWLWSLAAALLLAAAVCWLLRGLVRRRLQRPLQACIAAAEQLAAGDLPLLPLVGVRDPATQYQASLAERIHGLRRRNDYLLLKAGEVRAAHFDPGIVQALDQLAVPLARRQHSGSRTLPEQAWARRRLPSGAQRALLAACSAIALIGACAWGLHHEYRLADERRLLGAGNQVLQQAWQATLDEDRVQLDAELNRLMEHPGMAALLAGDNDQALDDVLEEASTPSLMFAIFHLDGTPRVASGQKDETTRIDPLTLAPLRQAGARGGAAIHGVWQNAAHVYQSGVARRIDLDERDTDKQLVVMAARPLEDSLARLRRRLQQTQAAAGEAPPTALADLRGQPLADAYAPLVAQWTRHGRQSALVGEGNEPAALLAVLGLNAPSGHALGTLIARLPLPAQMGAADGALVLACLALVAAALATLLFYLRGLFTPLAQATRRLERLADGDTDEEEPEQQNRESRMLYRVVRRIGEKIDALETLRRSRERQGKRQARFIRLQMMQLAERLDDVARRGILEDLERIEHASRPQAPSADAAVAADDPRLERIVDEFGILALGFQNLVSRVGQQYQELDRLVAELREALRTKTQFIALQQELEIARKMQLSILPREFNSHPLLELHATMLPAKEVGGDFYDFFDLDQHRVALVVADVSGKGVPAAFFMAISRTLLRAVAPFSESASSCIARVNDLLAADNEEMMFVTLFYAILDTRDGSLSYTNAGHNPPYLLRAAGGVEALPSTRGIALAVAEDMAFREGAVTLQPGDSLFLFTDGITEAADPDGQLYGERRLAGCLDGLRALAPAEANARVMAAIKHFEAGGPQADDITCLMARYRSRT</sequence>
<dbReference type="GO" id="GO:0016020">
    <property type="term" value="C:membrane"/>
    <property type="evidence" value="ECO:0007669"/>
    <property type="project" value="InterPro"/>
</dbReference>
<dbReference type="InterPro" id="IPR003660">
    <property type="entry name" value="HAMP_dom"/>
</dbReference>
<dbReference type="InterPro" id="IPR052016">
    <property type="entry name" value="Bact_Sigma-Reg"/>
</dbReference>
<dbReference type="SMART" id="SM00304">
    <property type="entry name" value="HAMP"/>
    <property type="match status" value="3"/>
</dbReference>
<evidence type="ECO:0000259" key="4">
    <source>
        <dbReference type="SMART" id="SM00331"/>
    </source>
</evidence>
<name>A0A246WKD8_9BURK</name>
<comment type="caution">
    <text evidence="5">The sequence shown here is derived from an EMBL/GenBank/DDBJ whole genome shotgun (WGS) entry which is preliminary data.</text>
</comment>
<dbReference type="InterPro" id="IPR001932">
    <property type="entry name" value="PPM-type_phosphatase-like_dom"/>
</dbReference>
<feature type="domain" description="PPM-type phosphatase" evidence="4">
    <location>
        <begin position="771"/>
        <end position="988"/>
    </location>
</feature>
<dbReference type="Gene3D" id="6.10.340.10">
    <property type="match status" value="1"/>
</dbReference>
<dbReference type="SMART" id="SM00331">
    <property type="entry name" value="PP2C_SIG"/>
    <property type="match status" value="1"/>
</dbReference>
<feature type="transmembrane region" description="Helical" evidence="2">
    <location>
        <begin position="563"/>
        <end position="584"/>
    </location>
</feature>
<dbReference type="Pfam" id="PF07228">
    <property type="entry name" value="SpoIIE"/>
    <property type="match status" value="1"/>
</dbReference>
<feature type="domain" description="HAMP" evidence="3">
    <location>
        <begin position="187"/>
        <end position="239"/>
    </location>
</feature>
<dbReference type="GO" id="GO:0007165">
    <property type="term" value="P:signal transduction"/>
    <property type="evidence" value="ECO:0007669"/>
    <property type="project" value="InterPro"/>
</dbReference>
<reference evidence="5 6" key="1">
    <citation type="submission" date="2017-06" db="EMBL/GenBank/DDBJ databases">
        <title>Herbaspirillum phytohormonus sp. nov., isolated from the root nodule of Robinia pseudoacacia in lead-zinc mine.</title>
        <authorList>
            <person name="Fan M."/>
            <person name="Lin Y."/>
        </authorList>
    </citation>
    <scope>NUCLEOTIDE SEQUENCE [LARGE SCALE GENOMIC DNA]</scope>
    <source>
        <strain evidence="5 6">HZ10</strain>
    </source>
</reference>
<gene>
    <name evidence="5" type="ORF">CEJ42_22905</name>
</gene>
<protein>
    <recommendedName>
        <fullName evidence="7">Serine/threonine protein phosphatase</fullName>
    </recommendedName>
</protein>
<dbReference type="AlphaFoldDB" id="A0A246WKD8"/>
<feature type="domain" description="HAMP" evidence="3">
    <location>
        <begin position="670"/>
        <end position="727"/>
    </location>
</feature>
<dbReference type="InterPro" id="IPR036457">
    <property type="entry name" value="PPM-type-like_dom_sf"/>
</dbReference>
<accession>A0A246WKD8</accession>
<keyword evidence="2" id="KW-0472">Membrane</keyword>
<dbReference type="RefSeq" id="WP_088752667.1">
    <property type="nucleotide sequence ID" value="NZ_NJGU01000017.1"/>
</dbReference>
<feature type="transmembrane region" description="Helical" evidence="2">
    <location>
        <begin position="163"/>
        <end position="181"/>
    </location>
</feature>
<evidence type="ECO:0000256" key="2">
    <source>
        <dbReference type="SAM" id="Phobius"/>
    </source>
</evidence>
<keyword evidence="1" id="KW-0378">Hydrolase</keyword>
<organism evidence="5 6">
    <name type="scientific">Herbaspirillum robiniae</name>
    <dbReference type="NCBI Taxonomy" id="2014887"/>
    <lineage>
        <taxon>Bacteria</taxon>
        <taxon>Pseudomonadati</taxon>
        <taxon>Pseudomonadota</taxon>
        <taxon>Betaproteobacteria</taxon>
        <taxon>Burkholderiales</taxon>
        <taxon>Oxalobacteraceae</taxon>
        <taxon>Herbaspirillum</taxon>
    </lineage>
</organism>
<dbReference type="Proteomes" id="UP000197596">
    <property type="component" value="Unassembled WGS sequence"/>
</dbReference>
<feature type="domain" description="HAMP" evidence="3">
    <location>
        <begin position="585"/>
        <end position="637"/>
    </location>
</feature>
<keyword evidence="2" id="KW-1133">Transmembrane helix</keyword>
<dbReference type="SUPFAM" id="SSF81606">
    <property type="entry name" value="PP2C-like"/>
    <property type="match status" value="1"/>
</dbReference>
<evidence type="ECO:0000313" key="6">
    <source>
        <dbReference type="Proteomes" id="UP000197596"/>
    </source>
</evidence>
<keyword evidence="2" id="KW-0812">Transmembrane</keyword>
<evidence type="ECO:0000313" key="5">
    <source>
        <dbReference type="EMBL" id="OWY26613.1"/>
    </source>
</evidence>
<dbReference type="EMBL" id="NJGU01000017">
    <property type="protein sequence ID" value="OWY26613.1"/>
    <property type="molecule type" value="Genomic_DNA"/>
</dbReference>
<dbReference type="Gene3D" id="3.60.40.10">
    <property type="entry name" value="PPM-type phosphatase domain"/>
    <property type="match status" value="1"/>
</dbReference>
<dbReference type="PANTHER" id="PTHR43156">
    <property type="entry name" value="STAGE II SPORULATION PROTEIN E-RELATED"/>
    <property type="match status" value="1"/>
</dbReference>
<evidence type="ECO:0000259" key="3">
    <source>
        <dbReference type="SMART" id="SM00304"/>
    </source>
</evidence>
<evidence type="ECO:0000256" key="1">
    <source>
        <dbReference type="ARBA" id="ARBA00022801"/>
    </source>
</evidence>